<dbReference type="GO" id="GO:0043093">
    <property type="term" value="P:FtsZ-dependent cytokinesis"/>
    <property type="evidence" value="ECO:0007669"/>
    <property type="project" value="UniProtKB-UniRule"/>
</dbReference>
<dbReference type="HAMAP" id="MF_02033">
    <property type="entry name" value="FtsA"/>
    <property type="match status" value="1"/>
</dbReference>
<keyword evidence="1 5" id="KW-1003">Cell membrane</keyword>
<dbReference type="PIRSF" id="PIRSF003101">
    <property type="entry name" value="FtsA"/>
    <property type="match status" value="1"/>
</dbReference>
<dbReference type="CDD" id="cd24048">
    <property type="entry name" value="ASKHA_NBD_FtsA"/>
    <property type="match status" value="1"/>
</dbReference>
<dbReference type="InterPro" id="IPR003494">
    <property type="entry name" value="SHS2_FtsA"/>
</dbReference>
<evidence type="ECO:0000259" key="7">
    <source>
        <dbReference type="SMART" id="SM00842"/>
    </source>
</evidence>
<keyword evidence="4 5" id="KW-0131">Cell cycle</keyword>
<keyword evidence="9" id="KW-1185">Reference proteome</keyword>
<evidence type="ECO:0000256" key="1">
    <source>
        <dbReference type="ARBA" id="ARBA00022475"/>
    </source>
</evidence>
<evidence type="ECO:0000256" key="4">
    <source>
        <dbReference type="ARBA" id="ARBA00023306"/>
    </source>
</evidence>
<protein>
    <recommendedName>
        <fullName evidence="5 6">Cell division protein FtsA</fullName>
    </recommendedName>
</protein>
<dbReference type="Pfam" id="PF02491">
    <property type="entry name" value="SHS2_FTSA"/>
    <property type="match status" value="1"/>
</dbReference>
<dbReference type="AlphaFoldDB" id="A0A1I2K482"/>
<dbReference type="OrthoDB" id="9810567at2"/>
<comment type="function">
    <text evidence="5 6">Cell division protein that is involved in the assembly of the Z ring. May serve as a membrane anchor for the Z ring.</text>
</comment>
<evidence type="ECO:0000256" key="2">
    <source>
        <dbReference type="ARBA" id="ARBA00022618"/>
    </source>
</evidence>
<keyword evidence="2 5" id="KW-0132">Cell division</keyword>
<sequence length="410" mass="44212">MTRREERKLLVGLDIGTSKCAAVVGQVLPDGQIEIVGRGEHVSKGMNRGDVVNIEQTALAIKRAVENAEHMANCRIQSVYVGVSGTHIQGLNSTGVAPVRSGSVSERDVDNVMDAARAIAIPADRKILHVIPQEFVIDGREGIYHPVGMHGVRLEGKAHVVTGSISAAQNIYRCVESCGLKVDTLILQHLASSYATLLPDEREHGVCMIDIGGGTSDIAVFRGGAIRHTAVLPIAGNQVTNDISIVFRTPAPYAEELKIKHGVALPQLADGHEEIEVRGVGDQPPRRLSRSTLAEVIKPRYEELFYFARKELHRSDWYSLIPGGVVLTGGAAQMPGVVELASQVLDMPVRLGLPHNVEGLKDVTRNPAYATAVGLLLYGRQSRAATSADAPTQGIGYWVQRVADWIRGSF</sequence>
<dbReference type="NCBIfam" id="TIGR01174">
    <property type="entry name" value="ftsA"/>
    <property type="match status" value="1"/>
</dbReference>
<dbReference type="STRING" id="1076937.SAMN04488120_11227"/>
<comment type="similarity">
    <text evidence="5 6">Belongs to the FtsA/MreB family.</text>
</comment>
<dbReference type="InterPro" id="IPR050696">
    <property type="entry name" value="FtsA/MreB"/>
</dbReference>
<reference evidence="8 9" key="1">
    <citation type="submission" date="2016-10" db="EMBL/GenBank/DDBJ databases">
        <authorList>
            <person name="de Groot N.N."/>
        </authorList>
    </citation>
    <scope>NUCLEOTIDE SEQUENCE [LARGE SCALE GENOMIC DNA]</scope>
    <source>
        <strain evidence="8 9">DSM 23609</strain>
    </source>
</reference>
<evidence type="ECO:0000256" key="6">
    <source>
        <dbReference type="PIRNR" id="PIRNR003101"/>
    </source>
</evidence>
<feature type="domain" description="SHS2" evidence="7">
    <location>
        <begin position="10"/>
        <end position="196"/>
    </location>
</feature>
<dbReference type="NCBIfam" id="NF007009">
    <property type="entry name" value="PRK09472.1"/>
    <property type="match status" value="1"/>
</dbReference>
<name>A0A1I2K482_9GAMM</name>
<dbReference type="Gene3D" id="3.30.1490.110">
    <property type="match status" value="1"/>
</dbReference>
<dbReference type="Pfam" id="PF14450">
    <property type="entry name" value="FtsA"/>
    <property type="match status" value="1"/>
</dbReference>
<evidence type="ECO:0000313" key="8">
    <source>
        <dbReference type="EMBL" id="SFF60990.1"/>
    </source>
</evidence>
<dbReference type="InterPro" id="IPR043129">
    <property type="entry name" value="ATPase_NBD"/>
</dbReference>
<dbReference type="PANTHER" id="PTHR32432:SF4">
    <property type="entry name" value="CELL DIVISION PROTEIN FTSA"/>
    <property type="match status" value="1"/>
</dbReference>
<dbReference type="InterPro" id="IPR020823">
    <property type="entry name" value="Cell_div_FtsA"/>
</dbReference>
<dbReference type="Gene3D" id="3.30.420.40">
    <property type="match status" value="2"/>
</dbReference>
<dbReference type="SMART" id="SM00842">
    <property type="entry name" value="FtsA"/>
    <property type="match status" value="1"/>
</dbReference>
<dbReference type="GO" id="GO:0032153">
    <property type="term" value="C:cell division site"/>
    <property type="evidence" value="ECO:0007669"/>
    <property type="project" value="UniProtKB-UniRule"/>
</dbReference>
<evidence type="ECO:0000313" key="9">
    <source>
        <dbReference type="Proteomes" id="UP000199771"/>
    </source>
</evidence>
<dbReference type="EMBL" id="FOOC01000012">
    <property type="protein sequence ID" value="SFF60990.1"/>
    <property type="molecule type" value="Genomic_DNA"/>
</dbReference>
<comment type="subcellular location">
    <subcellularLocation>
        <location evidence="5">Cell membrane</location>
        <topology evidence="5">Peripheral membrane protein</topology>
        <orientation evidence="5">Cytoplasmic side</orientation>
    </subcellularLocation>
    <text evidence="5">Localizes to the Z ring in an FtsZ-dependent manner. Targeted to the membrane through a conserved C-terminal amphipathic helix.</text>
</comment>
<dbReference type="GO" id="GO:0009898">
    <property type="term" value="C:cytoplasmic side of plasma membrane"/>
    <property type="evidence" value="ECO:0007669"/>
    <property type="project" value="UniProtKB-UniRule"/>
</dbReference>
<evidence type="ECO:0000256" key="3">
    <source>
        <dbReference type="ARBA" id="ARBA00023136"/>
    </source>
</evidence>
<gene>
    <name evidence="5" type="primary">ftsA</name>
    <name evidence="8" type="ORF">SAMN04488120_11227</name>
</gene>
<evidence type="ECO:0000256" key="5">
    <source>
        <dbReference type="HAMAP-Rule" id="MF_02033"/>
    </source>
</evidence>
<keyword evidence="3 5" id="KW-0472">Membrane</keyword>
<comment type="subunit">
    <text evidence="5">Self-interacts. Interacts with FtsZ.</text>
</comment>
<dbReference type="RefSeq" id="WP_091535025.1">
    <property type="nucleotide sequence ID" value="NZ_FOOC01000012.1"/>
</dbReference>
<proteinExistence type="inferred from homology"/>
<dbReference type="Proteomes" id="UP000199771">
    <property type="component" value="Unassembled WGS sequence"/>
</dbReference>
<dbReference type="SUPFAM" id="SSF53067">
    <property type="entry name" value="Actin-like ATPase domain"/>
    <property type="match status" value="2"/>
</dbReference>
<organism evidence="8 9">
    <name type="scientific">Fontimonas thermophila</name>
    <dbReference type="NCBI Taxonomy" id="1076937"/>
    <lineage>
        <taxon>Bacteria</taxon>
        <taxon>Pseudomonadati</taxon>
        <taxon>Pseudomonadota</taxon>
        <taxon>Gammaproteobacteria</taxon>
        <taxon>Nevskiales</taxon>
        <taxon>Nevskiaceae</taxon>
        <taxon>Fontimonas</taxon>
    </lineage>
</organism>
<accession>A0A1I2K482</accession>
<dbReference type="PANTHER" id="PTHR32432">
    <property type="entry name" value="CELL DIVISION PROTEIN FTSA-RELATED"/>
    <property type="match status" value="1"/>
</dbReference>